<evidence type="ECO:0000313" key="9">
    <source>
        <dbReference type="EMBL" id="QUL98096.1"/>
    </source>
</evidence>
<keyword evidence="4" id="KW-0547">Nucleotide-binding</keyword>
<evidence type="ECO:0000256" key="2">
    <source>
        <dbReference type="ARBA" id="ARBA00022679"/>
    </source>
</evidence>
<dbReference type="EMBL" id="CP062796">
    <property type="protein sequence ID" value="QUL98096.1"/>
    <property type="molecule type" value="Genomic_DNA"/>
</dbReference>
<gene>
    <name evidence="9" type="ORF">IMF26_08560</name>
</gene>
<evidence type="ECO:0000256" key="6">
    <source>
        <dbReference type="ARBA" id="ARBA00023134"/>
    </source>
</evidence>
<evidence type="ECO:0000256" key="1">
    <source>
        <dbReference type="ARBA" id="ARBA00022490"/>
    </source>
</evidence>
<organism evidence="9">
    <name type="scientific">Candidatus Fermentithermobacillus carboniphilus</name>
    <dbReference type="NCBI Taxonomy" id="3085328"/>
    <lineage>
        <taxon>Bacteria</taxon>
        <taxon>Bacillati</taxon>
        <taxon>Bacillota</taxon>
        <taxon>Candidatus Fermentithermobacillia</taxon>
        <taxon>Candidatus Fermentithermobacillales</taxon>
        <taxon>Candidatus Fermentithermobacillaceae</taxon>
        <taxon>Candidatus Fermentithermobacillus</taxon>
    </lineage>
</organism>
<dbReference type="InterPro" id="IPR013482">
    <property type="entry name" value="Molybde_CF_guanTrfase"/>
</dbReference>
<dbReference type="SUPFAM" id="SSF53448">
    <property type="entry name" value="Nucleotide-diphospho-sugar transferases"/>
    <property type="match status" value="1"/>
</dbReference>
<evidence type="ECO:0000256" key="3">
    <source>
        <dbReference type="ARBA" id="ARBA00022723"/>
    </source>
</evidence>
<sequence>MNHSGGSTDIEPWSAAIIAGGYSKRFGGFKPLARLGQDSILRRVAQAVFPPSGDLMVALRPGESPREYGDLEEKIAFELRDIPFRIVYDTPGERNPSAGIEAALLNARHERVAIAASDMPFLAGGLFRAMSRLIGDSWLAIPYYDGFYEPLCAVYSKAALTLISEYRKKPKGPIWKVFEESGAPIVTISKEIIREFGPERVLFFNVNTGEDLKEAERILKTHGSSYLNLTYCY</sequence>
<dbReference type="GO" id="GO:0005525">
    <property type="term" value="F:GTP binding"/>
    <property type="evidence" value="ECO:0007669"/>
    <property type="project" value="UniProtKB-KW"/>
</dbReference>
<name>A0AAT9LAH1_9FIRM</name>
<dbReference type="AlphaFoldDB" id="A0AAT9LAH1"/>
<dbReference type="InterPro" id="IPR029044">
    <property type="entry name" value="Nucleotide-diphossugar_trans"/>
</dbReference>
<evidence type="ECO:0000256" key="5">
    <source>
        <dbReference type="ARBA" id="ARBA00022842"/>
    </source>
</evidence>
<dbReference type="KEGG" id="fcz:IMF26_08560"/>
<dbReference type="PANTHER" id="PTHR19136">
    <property type="entry name" value="MOLYBDENUM COFACTOR GUANYLYLTRANSFERASE"/>
    <property type="match status" value="1"/>
</dbReference>
<accession>A0AAT9LAH1</accession>
<keyword evidence="9" id="KW-0548">Nucleotidyltransferase</keyword>
<dbReference type="GO" id="GO:0006777">
    <property type="term" value="P:Mo-molybdopterin cofactor biosynthetic process"/>
    <property type="evidence" value="ECO:0007669"/>
    <property type="project" value="UniProtKB-KW"/>
</dbReference>
<evidence type="ECO:0000259" key="8">
    <source>
        <dbReference type="Pfam" id="PF12804"/>
    </source>
</evidence>
<keyword evidence="2" id="KW-0808">Transferase</keyword>
<keyword evidence="1" id="KW-0963">Cytoplasm</keyword>
<dbReference type="Pfam" id="PF12804">
    <property type="entry name" value="NTP_transf_3"/>
    <property type="match status" value="1"/>
</dbReference>
<feature type="domain" description="MobA-like NTP transferase" evidence="8">
    <location>
        <begin position="15"/>
        <end position="171"/>
    </location>
</feature>
<reference evidence="9" key="2">
    <citation type="journal article" date="2023" name="Biology">
        <title>Prokaryotic Life Associated with Coal-Fire Gas Vents Revealed by Metagenomics.</title>
        <authorList>
            <person name="Kadnikov V.V."/>
            <person name="Mardanov A.V."/>
            <person name="Beletsky A.V."/>
            <person name="Karnachuk O.V."/>
            <person name="Ravin N.V."/>
        </authorList>
    </citation>
    <scope>NUCLEOTIDE SEQUENCE</scope>
    <source>
        <strain evidence="9">Bu02</strain>
    </source>
</reference>
<dbReference type="GO" id="GO:0046872">
    <property type="term" value="F:metal ion binding"/>
    <property type="evidence" value="ECO:0007669"/>
    <property type="project" value="UniProtKB-KW"/>
</dbReference>
<evidence type="ECO:0000256" key="7">
    <source>
        <dbReference type="ARBA" id="ARBA00023150"/>
    </source>
</evidence>
<reference evidence="9" key="1">
    <citation type="submission" date="2020-10" db="EMBL/GenBank/DDBJ databases">
        <authorList>
            <person name="Kadnikov V."/>
            <person name="Beletsky A.V."/>
            <person name="Mardanov A.V."/>
            <person name="Karnachuk O.V."/>
            <person name="Ravin N.V."/>
        </authorList>
    </citation>
    <scope>NUCLEOTIDE SEQUENCE</scope>
    <source>
        <strain evidence="9">Bu02</strain>
    </source>
</reference>
<keyword evidence="3" id="KW-0479">Metal-binding</keyword>
<evidence type="ECO:0000256" key="4">
    <source>
        <dbReference type="ARBA" id="ARBA00022741"/>
    </source>
</evidence>
<dbReference type="Gene3D" id="3.90.550.10">
    <property type="entry name" value="Spore Coat Polysaccharide Biosynthesis Protein SpsA, Chain A"/>
    <property type="match status" value="1"/>
</dbReference>
<dbReference type="PANTHER" id="PTHR19136:SF81">
    <property type="entry name" value="MOLYBDENUM COFACTOR GUANYLYLTRANSFERASE"/>
    <property type="match status" value="1"/>
</dbReference>
<keyword evidence="5" id="KW-0460">Magnesium</keyword>
<keyword evidence="7" id="KW-0501">Molybdenum cofactor biosynthesis</keyword>
<dbReference type="CDD" id="cd02503">
    <property type="entry name" value="MobA"/>
    <property type="match status" value="1"/>
</dbReference>
<dbReference type="GO" id="GO:0016779">
    <property type="term" value="F:nucleotidyltransferase activity"/>
    <property type="evidence" value="ECO:0007669"/>
    <property type="project" value="UniProtKB-KW"/>
</dbReference>
<protein>
    <submittedName>
        <fullName evidence="9">Molybdenum cofactor guanylyltransferase</fullName>
    </submittedName>
</protein>
<keyword evidence="6" id="KW-0342">GTP-binding</keyword>
<dbReference type="InterPro" id="IPR025877">
    <property type="entry name" value="MobA-like_NTP_Trfase"/>
</dbReference>
<proteinExistence type="predicted"/>